<dbReference type="PANTHER" id="PTHR34387:SF2">
    <property type="entry name" value="SLR1258 PROTEIN"/>
    <property type="match status" value="1"/>
</dbReference>
<feature type="chain" id="PRO_5011720748" description="26 kDa periplasmic immunogenic protein" evidence="1">
    <location>
        <begin position="22"/>
        <end position="232"/>
    </location>
</feature>
<organism evidence="2 3">
    <name type="scientific">Propionispora vibrioides</name>
    <dbReference type="NCBI Taxonomy" id="112903"/>
    <lineage>
        <taxon>Bacteria</taxon>
        <taxon>Bacillati</taxon>
        <taxon>Bacillota</taxon>
        <taxon>Negativicutes</taxon>
        <taxon>Selenomonadales</taxon>
        <taxon>Sporomusaceae</taxon>
        <taxon>Propionispora</taxon>
    </lineage>
</organism>
<dbReference type="RefSeq" id="WP_091744204.1">
    <property type="nucleotide sequence ID" value="NZ_FODY01000003.1"/>
</dbReference>
<reference evidence="2 3" key="1">
    <citation type="submission" date="2016-10" db="EMBL/GenBank/DDBJ databases">
        <authorList>
            <person name="de Groot N.N."/>
        </authorList>
    </citation>
    <scope>NUCLEOTIDE SEQUENCE [LARGE SCALE GENOMIC DNA]</scope>
    <source>
        <strain evidence="2 3">DSM 13305</strain>
    </source>
</reference>
<keyword evidence="1" id="KW-0732">Signal</keyword>
<gene>
    <name evidence="2" type="ORF">SAMN04490178_103240</name>
</gene>
<dbReference type="Proteomes" id="UP000198847">
    <property type="component" value="Unassembled WGS sequence"/>
</dbReference>
<evidence type="ECO:0000256" key="1">
    <source>
        <dbReference type="SAM" id="SignalP"/>
    </source>
</evidence>
<evidence type="ECO:0000313" key="2">
    <source>
        <dbReference type="EMBL" id="SEO63918.1"/>
    </source>
</evidence>
<proteinExistence type="predicted"/>
<evidence type="ECO:0008006" key="4">
    <source>
        <dbReference type="Google" id="ProtNLM"/>
    </source>
</evidence>
<dbReference type="STRING" id="112903.SAMN04490178_103240"/>
<protein>
    <recommendedName>
        <fullName evidence="4">26 kDa periplasmic immunogenic protein</fullName>
    </recommendedName>
</protein>
<dbReference type="Pfam" id="PF04402">
    <property type="entry name" value="SIMPL"/>
    <property type="match status" value="1"/>
</dbReference>
<dbReference type="PANTHER" id="PTHR34387">
    <property type="entry name" value="SLR1258 PROTEIN"/>
    <property type="match status" value="1"/>
</dbReference>
<evidence type="ECO:0000313" key="3">
    <source>
        <dbReference type="Proteomes" id="UP000198847"/>
    </source>
</evidence>
<dbReference type="OrthoDB" id="1682722at2"/>
<name>A0A1H8RCL9_9FIRM</name>
<feature type="signal peptide" evidence="1">
    <location>
        <begin position="1"/>
        <end position="21"/>
    </location>
</feature>
<keyword evidence="3" id="KW-1185">Reference proteome</keyword>
<sequence>MLKKVILVLAASLLLAVPAFASEATKTVVQVSGTSQQEVTPDTARISLVVNSIQDNIEKAKADNVRQVNKVLAALREQGISSEQIKTDTYQINPLYNYEKDKLPVLKGYQVTQRMEVRTGIEQAGTIINEVTQAGANEIASIRFETADETGSKDKALQEAIQDALRKAEVIAGTLHKRVANITLINESGVFYNPVMLETRMFKAVSADSGAPNIPAGKVTVGANVQVTVELE</sequence>
<dbReference type="InterPro" id="IPR052022">
    <property type="entry name" value="26kDa_periplasmic_antigen"/>
</dbReference>
<dbReference type="AlphaFoldDB" id="A0A1H8RCL9"/>
<dbReference type="GO" id="GO:0006974">
    <property type="term" value="P:DNA damage response"/>
    <property type="evidence" value="ECO:0007669"/>
    <property type="project" value="TreeGrafter"/>
</dbReference>
<accession>A0A1H8RCL9</accession>
<dbReference type="EMBL" id="FODY01000003">
    <property type="protein sequence ID" value="SEO63918.1"/>
    <property type="molecule type" value="Genomic_DNA"/>
</dbReference>
<dbReference type="Gene3D" id="3.30.70.2970">
    <property type="entry name" value="Protein of unknown function (DUF541), domain 2"/>
    <property type="match status" value="1"/>
</dbReference>
<dbReference type="InterPro" id="IPR007497">
    <property type="entry name" value="SIMPL/DUF541"/>
</dbReference>
<dbReference type="Gene3D" id="3.30.110.170">
    <property type="entry name" value="Protein of unknown function (DUF541), domain 1"/>
    <property type="match status" value="1"/>
</dbReference>